<accession>A0A014Q5T5</accession>
<dbReference type="Proteomes" id="UP000020766">
    <property type="component" value="Unassembled WGS sequence"/>
</dbReference>
<protein>
    <submittedName>
        <fullName evidence="1">Uncharacterized protein</fullName>
    </submittedName>
</protein>
<dbReference type="EMBL" id="JBOK01000035">
    <property type="protein sequence ID" value="EXU78552.1"/>
    <property type="molecule type" value="Genomic_DNA"/>
</dbReference>
<keyword evidence="2" id="KW-1185">Reference proteome</keyword>
<comment type="caution">
    <text evidence="1">The sequence shown here is derived from an EMBL/GenBank/DDBJ whole genome shotgun (WGS) entry which is preliminary data.</text>
</comment>
<name>A0A014Q5T5_9BURK</name>
<organism evidence="1 2">
    <name type="scientific">Comamonas aquatica DA1877</name>
    <dbReference type="NCBI Taxonomy" id="1457173"/>
    <lineage>
        <taxon>Bacteria</taxon>
        <taxon>Pseudomonadati</taxon>
        <taxon>Pseudomonadota</taxon>
        <taxon>Betaproteobacteria</taxon>
        <taxon>Burkholderiales</taxon>
        <taxon>Comamonadaceae</taxon>
        <taxon>Comamonas</taxon>
    </lineage>
</organism>
<evidence type="ECO:0000313" key="1">
    <source>
        <dbReference type="EMBL" id="EXU78552.1"/>
    </source>
</evidence>
<proteinExistence type="predicted"/>
<evidence type="ECO:0000313" key="2">
    <source>
        <dbReference type="Proteomes" id="UP000020766"/>
    </source>
</evidence>
<dbReference type="AlphaFoldDB" id="A0A014Q5T5"/>
<reference evidence="1 2" key="1">
    <citation type="submission" date="2014-01" db="EMBL/GenBank/DDBJ databases">
        <title>Interspecies Systems Biology Uncovers Metabolites Affecting C. elegans Gene Expression and Life History Traits.</title>
        <authorList>
            <person name="Watson E."/>
            <person name="Macneil L.T."/>
            <person name="Ritter A.D."/>
            <person name="Yilmaz L.S."/>
            <person name="Rosebrock A.P."/>
            <person name="Caudy A.A."/>
            <person name="Walhout A.J."/>
        </authorList>
    </citation>
    <scope>NUCLEOTIDE SEQUENCE [LARGE SCALE GENOMIC DNA]</scope>
    <source>
        <strain evidence="1 2">DA1877</strain>
    </source>
</reference>
<gene>
    <name evidence="1" type="ORF">AX13_12215</name>
</gene>
<sequence>MHDLNIRPFGSKIFGHKSPMAVMGLVFAAKQATIVKLFLID</sequence>